<dbReference type="PANTHER" id="PTHR14865">
    <property type="entry name" value="CST COMPLEX SUBUNIT CTC1"/>
    <property type="match status" value="1"/>
</dbReference>
<keyword evidence="10" id="KW-1185">Reference proteome</keyword>
<evidence type="ECO:0000256" key="2">
    <source>
        <dbReference type="ARBA" id="ARBA00004574"/>
    </source>
</evidence>
<comment type="similarity">
    <text evidence="3">Belongs to the CTC1 family.</text>
</comment>
<dbReference type="Pfam" id="PF15489">
    <property type="entry name" value="CTC1"/>
    <property type="match status" value="1"/>
</dbReference>
<gene>
    <name evidence="9" type="ORF">CUNI_LOCUS1376</name>
</gene>
<dbReference type="InterPro" id="IPR042617">
    <property type="entry name" value="CTC1-like"/>
</dbReference>
<keyword evidence="6" id="KW-0779">Telomere</keyword>
<evidence type="ECO:0000256" key="8">
    <source>
        <dbReference type="ARBA" id="ARBA00023242"/>
    </source>
</evidence>
<dbReference type="GO" id="GO:0003697">
    <property type="term" value="F:single-stranded DNA binding"/>
    <property type="evidence" value="ECO:0007669"/>
    <property type="project" value="InterPro"/>
</dbReference>
<comment type="caution">
    <text evidence="9">The sequence shown here is derived from an EMBL/GenBank/DDBJ whole genome shotgun (WGS) entry which is preliminary data.</text>
</comment>
<evidence type="ECO:0000256" key="3">
    <source>
        <dbReference type="ARBA" id="ARBA00006332"/>
    </source>
</evidence>
<evidence type="ECO:0000256" key="4">
    <source>
        <dbReference type="ARBA" id="ARBA00016175"/>
    </source>
</evidence>
<keyword evidence="7" id="KW-0238">DNA-binding</keyword>
<evidence type="ECO:0000313" key="9">
    <source>
        <dbReference type="EMBL" id="CAG5115818.1"/>
    </source>
</evidence>
<evidence type="ECO:0000256" key="6">
    <source>
        <dbReference type="ARBA" id="ARBA00022895"/>
    </source>
</evidence>
<reference evidence="9" key="1">
    <citation type="submission" date="2021-04" db="EMBL/GenBank/DDBJ databases">
        <authorList>
            <consortium name="Molecular Ecology Group"/>
        </authorList>
    </citation>
    <scope>NUCLEOTIDE SEQUENCE</scope>
</reference>
<evidence type="ECO:0000256" key="1">
    <source>
        <dbReference type="ARBA" id="ARBA00004123"/>
    </source>
</evidence>
<comment type="subcellular location">
    <subcellularLocation>
        <location evidence="2">Chromosome</location>
        <location evidence="2">Telomere</location>
    </subcellularLocation>
    <subcellularLocation>
        <location evidence="1">Nucleus</location>
    </subcellularLocation>
</comment>
<evidence type="ECO:0000256" key="5">
    <source>
        <dbReference type="ARBA" id="ARBA00022454"/>
    </source>
</evidence>
<dbReference type="EMBL" id="CAJHNH020000168">
    <property type="protein sequence ID" value="CAG5115818.1"/>
    <property type="molecule type" value="Genomic_DNA"/>
</dbReference>
<evidence type="ECO:0000313" key="10">
    <source>
        <dbReference type="Proteomes" id="UP000678393"/>
    </source>
</evidence>
<dbReference type="GO" id="GO:0045740">
    <property type="term" value="P:positive regulation of DNA replication"/>
    <property type="evidence" value="ECO:0007669"/>
    <property type="project" value="TreeGrafter"/>
</dbReference>
<dbReference type="PANTHER" id="PTHR14865:SF2">
    <property type="entry name" value="CST COMPLEX SUBUNIT CTC1"/>
    <property type="match status" value="1"/>
</dbReference>
<dbReference type="Proteomes" id="UP000678393">
    <property type="component" value="Unassembled WGS sequence"/>
</dbReference>
<protein>
    <recommendedName>
        <fullName evidence="4">CST complex subunit CTC1</fullName>
    </recommendedName>
</protein>
<dbReference type="InterPro" id="IPR029156">
    <property type="entry name" value="CTC1"/>
</dbReference>
<keyword evidence="8" id="KW-0539">Nucleus</keyword>
<evidence type="ECO:0000256" key="7">
    <source>
        <dbReference type="ARBA" id="ARBA00023125"/>
    </source>
</evidence>
<accession>A0A8S3YHG5</accession>
<proteinExistence type="inferred from homology"/>
<feature type="non-terminal residue" evidence="9">
    <location>
        <position position="1"/>
    </location>
</feature>
<name>A0A8S3YHG5_9EUPU</name>
<dbReference type="AlphaFoldDB" id="A0A8S3YHG5"/>
<dbReference type="GO" id="GO:1990879">
    <property type="term" value="C:CST complex"/>
    <property type="evidence" value="ECO:0007669"/>
    <property type="project" value="TreeGrafter"/>
</dbReference>
<dbReference type="GO" id="GO:0042162">
    <property type="term" value="F:telomeric DNA binding"/>
    <property type="evidence" value="ECO:0007669"/>
    <property type="project" value="TreeGrafter"/>
</dbReference>
<organism evidence="9 10">
    <name type="scientific">Candidula unifasciata</name>
    <dbReference type="NCBI Taxonomy" id="100452"/>
    <lineage>
        <taxon>Eukaryota</taxon>
        <taxon>Metazoa</taxon>
        <taxon>Spiralia</taxon>
        <taxon>Lophotrochozoa</taxon>
        <taxon>Mollusca</taxon>
        <taxon>Gastropoda</taxon>
        <taxon>Heterobranchia</taxon>
        <taxon>Euthyneura</taxon>
        <taxon>Panpulmonata</taxon>
        <taxon>Eupulmonata</taxon>
        <taxon>Stylommatophora</taxon>
        <taxon>Helicina</taxon>
        <taxon>Helicoidea</taxon>
        <taxon>Geomitridae</taxon>
        <taxon>Candidula</taxon>
    </lineage>
</organism>
<keyword evidence="5" id="KW-0158">Chromosome</keyword>
<dbReference type="GO" id="GO:0010833">
    <property type="term" value="P:telomere maintenance via telomere lengthening"/>
    <property type="evidence" value="ECO:0007669"/>
    <property type="project" value="TreeGrafter"/>
</dbReference>
<dbReference type="OrthoDB" id="6161998at2759"/>
<sequence>GTVTSADMASLGIFVLDGKLRLVTASTCMATVKKHSRISVYNAHIVKDDGQAYLVCCMRSCIRIHESVSSVTDSMSHLLLMRSELVNFMKKLIRKYGLNLKEILALQQLYNILSGQERSESCREKLFAQFVKSDICANLTYSGVNAADLFIFHEQLCPFNQSKKEESRIPQIIGLNALKNEVTSIKSNFDSTSVLNYPGMKIQSLPHHFKVCFSSAKVLVGCIMTCSEGTVFRDSTSNFRLVILSDSGVSHADSDSNHTDLEIKGDPSGCCKDTTDQHSQPHLCCQRCFGHCQPGKQLTCPVLDPWLVGAIICVTKFHVVLEGDFDTRSSDASKSGIENNGHLCIYLVFSLLDCVLLDNVENSSPTLAGSERGLMSDLLPASQSTNERLTRKAKHQQESSCCIFVHEKQPLTYTGNMFDNGKFCQFQLLGCKIDVDLYTENNIRCCENTCVRRKKSTFTTSSELVAESQKNILQDSHQERPESICASFINSAAKWYSCFTSGHLYKLTTSSSSSDPEPFKQKLLKVLPQKVTECYNVQMNIEVPEDLFVERLPRTSDLCCGLHVGVLHSIREIIFSETVVSFKGIIVGRYCEASFNSNMKTSGRMSSPMINIKLEIRDMLPNTADIDCGRTITVYLDAPKTVYTLGLVPGAVVNLHRVERKVSRAGNVYCRFIAVSLAEVVQFLDLGDAARCTSSQTPTVNMDSLPRELLFNMRQYSTEDRHTEKRMFLISCHIEKIFSLRIKTVCSSCKSIFSKTGCQSRDCSSATWPVTVASTVLLVNDGTCPATVKIWDSNLICRLLTLTQSQWEDLVTEVTSHGEVVLDNSSPPTSSISTFLQELISSPLVLRPCMMAVRIYRGSVSSVVDKMRLEDFQENEVKVGKHYLKTLSLPRMQLDCLSISEIR</sequence>